<protein>
    <recommendedName>
        <fullName evidence="9">AAA+ ATPase domain-containing protein</fullName>
    </recommendedName>
</protein>
<gene>
    <name evidence="8" type="ORF">ENT52_01050</name>
</gene>
<keyword evidence="4" id="KW-0347">Helicase</keyword>
<evidence type="ECO:0000256" key="1">
    <source>
        <dbReference type="ARBA" id="ARBA00007913"/>
    </source>
</evidence>
<dbReference type="Pfam" id="PF13087">
    <property type="entry name" value="AAA_12"/>
    <property type="match status" value="1"/>
</dbReference>
<evidence type="ECO:0000313" key="8">
    <source>
        <dbReference type="EMBL" id="HGT82309.1"/>
    </source>
</evidence>
<dbReference type="CDD" id="cd18808">
    <property type="entry name" value="SF1_C_Upf1"/>
    <property type="match status" value="1"/>
</dbReference>
<feature type="domain" description="DNA2/NAM7 helicase-like C-terminal" evidence="7">
    <location>
        <begin position="322"/>
        <end position="505"/>
    </location>
</feature>
<comment type="similarity">
    <text evidence="1">Belongs to the DNA2/NAM7 helicase family.</text>
</comment>
<sequence>MNLQELLEKIEEKVTRNVLQKEVFSAEVLARKGDTAIILSSGLIQPGSSVAWVDDVVTPFGFVLDVRKVKHGFLLAVKEFEKFEGERIAEAENLLSIALRKEAVERMDEILNFRNWSGIKKVNAPEFLDDWQKECFSAACSLEEGEILLVVGPPGTGKTTFIAESARQLSKEEMVWVTSNTNVAVDNVLEKLEKAIRIGHPSKILGNAKRHSIEARILSQLSFNSYEDFANKIANAYREIVRLQEEVLKNGKIVVGATILKGSMSVLNRFEFDTVFLDEASNTCISTALIALEKARKAVIVGDPYQLPPVYEVNVPNSHTFSAFNYLYEIYRRALWLRRHYRCNADIIGFSAREVYGKLEIDERCYNVKIPRIETTIPEVGDPSKAVLFLHCDSEEKRVGASKVNEVEAELVSQICDELSAKISDEEIGIITPYVKQRELISSLLEDFGIHCEVSTVHSYQGREKEVVLYSITATKNLYFASDKRLFNVALTRAKSKFIAIGNAKAIEGKRLLLSKFLEYVKAKKGYVVLM</sequence>
<keyword evidence="5" id="KW-0067">ATP-binding</keyword>
<dbReference type="GO" id="GO:0005524">
    <property type="term" value="F:ATP binding"/>
    <property type="evidence" value="ECO:0007669"/>
    <property type="project" value="UniProtKB-KW"/>
</dbReference>
<accession>A0A7J3M0K3</accession>
<keyword evidence="2" id="KW-0547">Nucleotide-binding</keyword>
<dbReference type="GO" id="GO:0016787">
    <property type="term" value="F:hydrolase activity"/>
    <property type="evidence" value="ECO:0007669"/>
    <property type="project" value="UniProtKB-KW"/>
</dbReference>
<evidence type="ECO:0000256" key="4">
    <source>
        <dbReference type="ARBA" id="ARBA00022806"/>
    </source>
</evidence>
<dbReference type="InterPro" id="IPR050534">
    <property type="entry name" value="Coronavir_polyprotein_1ab"/>
</dbReference>
<comment type="caution">
    <text evidence="8">The sequence shown here is derived from an EMBL/GenBank/DDBJ whole genome shotgun (WGS) entry which is preliminary data.</text>
</comment>
<dbReference type="AlphaFoldDB" id="A0A7J3M0K3"/>
<evidence type="ECO:0000256" key="2">
    <source>
        <dbReference type="ARBA" id="ARBA00022741"/>
    </source>
</evidence>
<evidence type="ECO:0000259" key="7">
    <source>
        <dbReference type="Pfam" id="PF13087"/>
    </source>
</evidence>
<proteinExistence type="inferred from homology"/>
<dbReference type="InterPro" id="IPR041679">
    <property type="entry name" value="DNA2/NAM7-like_C"/>
</dbReference>
<dbReference type="Gene3D" id="3.40.50.300">
    <property type="entry name" value="P-loop containing nucleotide triphosphate hydrolases"/>
    <property type="match status" value="2"/>
</dbReference>
<evidence type="ECO:0000256" key="5">
    <source>
        <dbReference type="ARBA" id="ARBA00022840"/>
    </source>
</evidence>
<dbReference type="InterPro" id="IPR027417">
    <property type="entry name" value="P-loop_NTPase"/>
</dbReference>
<dbReference type="InterPro" id="IPR041677">
    <property type="entry name" value="DNA2/NAM7_AAA_11"/>
</dbReference>
<dbReference type="SUPFAM" id="SSF52540">
    <property type="entry name" value="P-loop containing nucleoside triphosphate hydrolases"/>
    <property type="match status" value="1"/>
</dbReference>
<evidence type="ECO:0000259" key="6">
    <source>
        <dbReference type="Pfam" id="PF13086"/>
    </source>
</evidence>
<keyword evidence="3" id="KW-0378">Hydrolase</keyword>
<dbReference type="EMBL" id="DSYZ01000023">
    <property type="protein sequence ID" value="HGT82309.1"/>
    <property type="molecule type" value="Genomic_DNA"/>
</dbReference>
<organism evidence="8">
    <name type="scientific">Archaeoglobus fulgidus</name>
    <dbReference type="NCBI Taxonomy" id="2234"/>
    <lineage>
        <taxon>Archaea</taxon>
        <taxon>Methanobacteriati</taxon>
        <taxon>Methanobacteriota</taxon>
        <taxon>Archaeoglobi</taxon>
        <taxon>Archaeoglobales</taxon>
        <taxon>Archaeoglobaceae</taxon>
        <taxon>Archaeoglobus</taxon>
    </lineage>
</organism>
<evidence type="ECO:0000256" key="3">
    <source>
        <dbReference type="ARBA" id="ARBA00022801"/>
    </source>
</evidence>
<feature type="domain" description="DNA2/NAM7 helicase helicase" evidence="6">
    <location>
        <begin position="128"/>
        <end position="240"/>
    </location>
</feature>
<dbReference type="Pfam" id="PF13086">
    <property type="entry name" value="AAA_11"/>
    <property type="match status" value="2"/>
</dbReference>
<dbReference type="PANTHER" id="PTHR43788:SF8">
    <property type="entry name" value="DNA-BINDING PROTEIN SMUBP-2"/>
    <property type="match status" value="1"/>
</dbReference>
<dbReference type="PANTHER" id="PTHR43788">
    <property type="entry name" value="DNA2/NAM7 HELICASE FAMILY MEMBER"/>
    <property type="match status" value="1"/>
</dbReference>
<dbReference type="InterPro" id="IPR047187">
    <property type="entry name" value="SF1_C_Upf1"/>
</dbReference>
<name>A0A7J3M0K3_ARCFL</name>
<evidence type="ECO:0008006" key="9">
    <source>
        <dbReference type="Google" id="ProtNLM"/>
    </source>
</evidence>
<reference evidence="8" key="1">
    <citation type="journal article" date="2020" name="mSystems">
        <title>Genome- and Community-Level Interaction Insights into Carbon Utilization and Element Cycling Functions of Hydrothermarchaeota in Hydrothermal Sediment.</title>
        <authorList>
            <person name="Zhou Z."/>
            <person name="Liu Y."/>
            <person name="Xu W."/>
            <person name="Pan J."/>
            <person name="Luo Z.H."/>
            <person name="Li M."/>
        </authorList>
    </citation>
    <scope>NUCLEOTIDE SEQUENCE [LARGE SCALE GENOMIC DNA]</scope>
    <source>
        <strain evidence="8">SpSt-587</strain>
    </source>
</reference>
<dbReference type="GO" id="GO:0043139">
    <property type="term" value="F:5'-3' DNA helicase activity"/>
    <property type="evidence" value="ECO:0007669"/>
    <property type="project" value="TreeGrafter"/>
</dbReference>
<feature type="domain" description="DNA2/NAM7 helicase helicase" evidence="6">
    <location>
        <begin position="242"/>
        <end position="310"/>
    </location>
</feature>